<proteinExistence type="predicted"/>
<dbReference type="AlphaFoldDB" id="A0A2T6B9B0"/>
<reference evidence="1 2" key="1">
    <citation type="submission" date="2018-04" db="EMBL/GenBank/DDBJ databases">
        <title>Genomic Encyclopedia of Archaeal and Bacterial Type Strains, Phase II (KMG-II): from individual species to whole genera.</title>
        <authorList>
            <person name="Goeker M."/>
        </authorList>
    </citation>
    <scope>NUCLEOTIDE SEQUENCE [LARGE SCALE GENOMIC DNA]</scope>
    <source>
        <strain evidence="1 2">DSM 21823</strain>
    </source>
</reference>
<comment type="caution">
    <text evidence="1">The sequence shown here is derived from an EMBL/GenBank/DDBJ whole genome shotgun (WGS) entry which is preliminary data.</text>
</comment>
<accession>A0A2T6B9B0</accession>
<dbReference type="RefSeq" id="WP_108128070.1">
    <property type="nucleotide sequence ID" value="NZ_QBKP01000002.1"/>
</dbReference>
<name>A0A2T6B9B0_9RHOB</name>
<evidence type="ECO:0000313" key="2">
    <source>
        <dbReference type="Proteomes" id="UP000244224"/>
    </source>
</evidence>
<sequence length="69" mass="7556">MRRLDLLISADLDQELTAIAEGAGICRHDVLRRGLAVLKAARIARARGLPHIGFTTDPARLDLELLNVL</sequence>
<dbReference type="EMBL" id="QBKP01000002">
    <property type="protein sequence ID" value="PTX52667.1"/>
    <property type="molecule type" value="Genomic_DNA"/>
</dbReference>
<dbReference type="Proteomes" id="UP000244224">
    <property type="component" value="Unassembled WGS sequence"/>
</dbReference>
<evidence type="ECO:0000313" key="1">
    <source>
        <dbReference type="EMBL" id="PTX52667.1"/>
    </source>
</evidence>
<protein>
    <submittedName>
        <fullName evidence="1">Uncharacterized protein</fullName>
    </submittedName>
</protein>
<keyword evidence="2" id="KW-1185">Reference proteome</keyword>
<gene>
    <name evidence="1" type="ORF">C8N34_102486</name>
</gene>
<organism evidence="1 2">
    <name type="scientific">Gemmobacter caeni</name>
    <dbReference type="NCBI Taxonomy" id="589035"/>
    <lineage>
        <taxon>Bacteria</taxon>
        <taxon>Pseudomonadati</taxon>
        <taxon>Pseudomonadota</taxon>
        <taxon>Alphaproteobacteria</taxon>
        <taxon>Rhodobacterales</taxon>
        <taxon>Paracoccaceae</taxon>
        <taxon>Gemmobacter</taxon>
    </lineage>
</organism>